<dbReference type="Gene3D" id="1.10.10.640">
    <property type="entry name" value="phospholipid-binding protein"/>
    <property type="match status" value="1"/>
</dbReference>
<reference evidence="1" key="1">
    <citation type="submission" date="2018-06" db="EMBL/GenBank/DDBJ databases">
        <authorList>
            <person name="Zhirakovskaya E."/>
        </authorList>
    </citation>
    <scope>NUCLEOTIDE SEQUENCE</scope>
</reference>
<dbReference type="Gene3D" id="3.10.450.50">
    <property type="match status" value="1"/>
</dbReference>
<accession>A0A3B1B9H7</accession>
<dbReference type="PANTHER" id="PTHR36573">
    <property type="entry name" value="INTERMEMBRANE PHOSPHOLIPID TRANSPORT SYSTEM BINDING PROTEIN MLAC"/>
    <property type="match status" value="1"/>
</dbReference>
<evidence type="ECO:0000313" key="1">
    <source>
        <dbReference type="EMBL" id="VAX08644.1"/>
    </source>
</evidence>
<organism evidence="1">
    <name type="scientific">hydrothermal vent metagenome</name>
    <dbReference type="NCBI Taxonomy" id="652676"/>
    <lineage>
        <taxon>unclassified sequences</taxon>
        <taxon>metagenomes</taxon>
        <taxon>ecological metagenomes</taxon>
    </lineage>
</organism>
<dbReference type="EMBL" id="UOFX01000040">
    <property type="protein sequence ID" value="VAX08644.1"/>
    <property type="molecule type" value="Genomic_DNA"/>
</dbReference>
<sequence length="193" mass="21853">MLLVLLGLQPAWAVQAPLKLVQETSDKVLEKVVNRKDELNEYPGKIVALVNDIVAPQFDFVRMSRLVLGKYWRRASKGQQGDFIEQFRTLLVRTYAIALLNYSGQAIVYLPMHEHEGATEVTVNTEVRDGGAPPIPISYRLYLKDGGWQVYDVVIDNISLVSNYRTGFSNKIRRKGMDSLIAQLKKKNSKGMK</sequence>
<dbReference type="InterPro" id="IPR008869">
    <property type="entry name" value="MlaC/ttg2D"/>
</dbReference>
<dbReference type="PANTHER" id="PTHR36573:SF1">
    <property type="entry name" value="INTERMEMBRANE PHOSPHOLIPID TRANSPORT SYSTEM BINDING PROTEIN MLAC"/>
    <property type="match status" value="1"/>
</dbReference>
<name>A0A3B1B9H7_9ZZZZ</name>
<dbReference type="Pfam" id="PF05494">
    <property type="entry name" value="MlaC"/>
    <property type="match status" value="1"/>
</dbReference>
<dbReference type="PIRSF" id="PIRSF004649">
    <property type="entry name" value="MlaC"/>
    <property type="match status" value="1"/>
</dbReference>
<protein>
    <submittedName>
        <fullName evidence="1">Phospholipid ABC transporter shuttle protein MlaC</fullName>
    </submittedName>
</protein>
<gene>
    <name evidence="1" type="ORF">MNBD_GAMMA26-2071</name>
</gene>
<proteinExistence type="predicted"/>
<dbReference type="AlphaFoldDB" id="A0A3B1B9H7"/>